<dbReference type="PANTHER" id="PTHR13477">
    <property type="entry name" value="MITOCHONDRIAL 39S RIBOSOMAL PROTEIN L49"/>
    <property type="match status" value="1"/>
</dbReference>
<evidence type="ECO:0000256" key="2">
    <source>
        <dbReference type="ARBA" id="ARBA00005677"/>
    </source>
</evidence>
<evidence type="ECO:0000313" key="8">
    <source>
        <dbReference type="Proteomes" id="UP001148614"/>
    </source>
</evidence>
<dbReference type="PANTHER" id="PTHR13477:SF0">
    <property type="entry name" value="LARGE RIBOSOMAL SUBUNIT PROTEIN ML49"/>
    <property type="match status" value="1"/>
</dbReference>
<keyword evidence="4" id="KW-0496">Mitochondrion</keyword>
<dbReference type="Gene3D" id="3.30.780.10">
    <property type="entry name" value="SUI1-like domain"/>
    <property type="match status" value="1"/>
</dbReference>
<gene>
    <name evidence="7" type="ORF">NPX13_g10685</name>
</gene>
<dbReference type="GO" id="GO:0005762">
    <property type="term" value="C:mitochondrial large ribosomal subunit"/>
    <property type="evidence" value="ECO:0007669"/>
    <property type="project" value="TreeGrafter"/>
</dbReference>
<keyword evidence="3" id="KW-0689">Ribosomal protein</keyword>
<evidence type="ECO:0000256" key="6">
    <source>
        <dbReference type="ARBA" id="ARBA00035191"/>
    </source>
</evidence>
<organism evidence="7 8">
    <name type="scientific">Xylaria arbuscula</name>
    <dbReference type="NCBI Taxonomy" id="114810"/>
    <lineage>
        <taxon>Eukaryota</taxon>
        <taxon>Fungi</taxon>
        <taxon>Dikarya</taxon>
        <taxon>Ascomycota</taxon>
        <taxon>Pezizomycotina</taxon>
        <taxon>Sordariomycetes</taxon>
        <taxon>Xylariomycetidae</taxon>
        <taxon>Xylariales</taxon>
        <taxon>Xylariaceae</taxon>
        <taxon>Xylaria</taxon>
    </lineage>
</organism>
<comment type="similarity">
    <text evidence="2">Belongs to the mitochondrion-specific ribosomal protein mL49 family.</text>
</comment>
<comment type="subcellular location">
    <subcellularLocation>
        <location evidence="1">Mitochondrion</location>
    </subcellularLocation>
</comment>
<dbReference type="GO" id="GO:0003735">
    <property type="term" value="F:structural constituent of ribosome"/>
    <property type="evidence" value="ECO:0007669"/>
    <property type="project" value="InterPro"/>
</dbReference>
<dbReference type="Pfam" id="PF05046">
    <property type="entry name" value="Img2"/>
    <property type="match status" value="1"/>
</dbReference>
<keyword evidence="5" id="KW-0687">Ribonucleoprotein</keyword>
<dbReference type="GO" id="GO:0006412">
    <property type="term" value="P:translation"/>
    <property type="evidence" value="ECO:0007669"/>
    <property type="project" value="InterPro"/>
</dbReference>
<name>A0A9W8TGC9_9PEZI</name>
<evidence type="ECO:0000256" key="3">
    <source>
        <dbReference type="ARBA" id="ARBA00022980"/>
    </source>
</evidence>
<dbReference type="AlphaFoldDB" id="A0A9W8TGC9"/>
<evidence type="ECO:0000256" key="1">
    <source>
        <dbReference type="ARBA" id="ARBA00004173"/>
    </source>
</evidence>
<comment type="caution">
    <text evidence="7">The sequence shown here is derived from an EMBL/GenBank/DDBJ whole genome shotgun (WGS) entry which is preliminary data.</text>
</comment>
<sequence length="166" mass="18022">MVSPSGHSKPLPRASSSVHAAMLSRSLRPLTAPISNLARHAIQPSVFLGPASIRTLANATDATASVPEAATIPPTSDATASRQLPYYIGRNNLNNVAVYHKTKRGGNYKMTTLKYVEGDLLALKQDLRTALKLSESEISLNSVTKHIEIRGFQRDKVLNFVHTMGF</sequence>
<proteinExistence type="inferred from homology"/>
<keyword evidence="8" id="KW-1185">Reference proteome</keyword>
<accession>A0A9W8TGC9</accession>
<dbReference type="InterPro" id="IPR007740">
    <property type="entry name" value="Ribosomal_mL49"/>
</dbReference>
<dbReference type="VEuPathDB" id="FungiDB:F4678DRAFT_457791"/>
<protein>
    <recommendedName>
        <fullName evidence="6">Large ribosomal subunit protein mL49</fullName>
    </recommendedName>
</protein>
<reference evidence="7" key="1">
    <citation type="submission" date="2022-07" db="EMBL/GenBank/DDBJ databases">
        <title>Genome Sequence of Xylaria arbuscula.</title>
        <authorList>
            <person name="Buettner E."/>
        </authorList>
    </citation>
    <scope>NUCLEOTIDE SEQUENCE</scope>
    <source>
        <strain evidence="7">VT107</strain>
    </source>
</reference>
<evidence type="ECO:0000256" key="5">
    <source>
        <dbReference type="ARBA" id="ARBA00023274"/>
    </source>
</evidence>
<evidence type="ECO:0000313" key="7">
    <source>
        <dbReference type="EMBL" id="KAJ3554170.1"/>
    </source>
</evidence>
<dbReference type="EMBL" id="JANPWZ010003122">
    <property type="protein sequence ID" value="KAJ3554170.1"/>
    <property type="molecule type" value="Genomic_DNA"/>
</dbReference>
<dbReference type="Proteomes" id="UP001148614">
    <property type="component" value="Unassembled WGS sequence"/>
</dbReference>
<evidence type="ECO:0000256" key="4">
    <source>
        <dbReference type="ARBA" id="ARBA00023128"/>
    </source>
</evidence>